<feature type="chain" id="PRO_5006670626" evidence="2">
    <location>
        <begin position="26"/>
        <end position="215"/>
    </location>
</feature>
<dbReference type="EMBL" id="LLZU01000016">
    <property type="protein sequence ID" value="KRV49043.1"/>
    <property type="molecule type" value="Genomic_DNA"/>
</dbReference>
<keyword evidence="5" id="KW-1185">Reference proteome</keyword>
<sequence length="215" mass="22654">MTTHRSRVRRAALAIALAAASVVLAACGGDEDEASGTPSNTAGRSASQAVDDAHNAQDVQFAQGMIPHHRQAVDMADLAPGRAASKEVKDLAEQIKKAQDPEITTMSGWLTSWGEEVPQDPADAGGEGSHGMDHSGHDSMPGMMSDKEMGELEKLSGEAFDAAFLRMMVEHHEGAVDMATTERSEGAYQPAKDLAKAIVTAQTDEIAVMNDLLDG</sequence>
<feature type="region of interest" description="Disordered" evidence="1">
    <location>
        <begin position="30"/>
        <end position="52"/>
    </location>
</feature>
<dbReference type="PANTHER" id="PTHR36933:SF1">
    <property type="entry name" value="SLL0788 PROTEIN"/>
    <property type="match status" value="1"/>
</dbReference>
<feature type="signal peptide" evidence="2">
    <location>
        <begin position="1"/>
        <end position="25"/>
    </location>
</feature>
<gene>
    <name evidence="4" type="ORF">AQ490_22295</name>
</gene>
<proteinExistence type="predicted"/>
<dbReference type="PANTHER" id="PTHR36933">
    <property type="entry name" value="SLL0788 PROTEIN"/>
    <property type="match status" value="1"/>
</dbReference>
<evidence type="ECO:0000313" key="5">
    <source>
        <dbReference type="Proteomes" id="UP000050867"/>
    </source>
</evidence>
<protein>
    <submittedName>
        <fullName evidence="4">Copper resistance protein</fullName>
    </submittedName>
</protein>
<dbReference type="STRING" id="76728.AQ490_22295"/>
<dbReference type="OrthoDB" id="26872at2"/>
<organism evidence="4 5">
    <name type="scientific">Wenjunlia vitaminophila</name>
    <name type="common">Streptomyces vitaminophilus</name>
    <dbReference type="NCBI Taxonomy" id="76728"/>
    <lineage>
        <taxon>Bacteria</taxon>
        <taxon>Bacillati</taxon>
        <taxon>Actinomycetota</taxon>
        <taxon>Actinomycetes</taxon>
        <taxon>Kitasatosporales</taxon>
        <taxon>Streptomycetaceae</taxon>
        <taxon>Wenjunlia</taxon>
    </lineage>
</organism>
<evidence type="ECO:0000256" key="1">
    <source>
        <dbReference type="SAM" id="MobiDB-lite"/>
    </source>
</evidence>
<accession>A0A0T6LSE6</accession>
<evidence type="ECO:0000256" key="2">
    <source>
        <dbReference type="SAM" id="SignalP"/>
    </source>
</evidence>
<evidence type="ECO:0000259" key="3">
    <source>
        <dbReference type="Pfam" id="PF03713"/>
    </source>
</evidence>
<dbReference type="RefSeq" id="WP_018384821.1">
    <property type="nucleotide sequence ID" value="NZ_LLZU01000016.1"/>
</dbReference>
<dbReference type="Pfam" id="PF03713">
    <property type="entry name" value="DUF305"/>
    <property type="match status" value="1"/>
</dbReference>
<dbReference type="AlphaFoldDB" id="A0A0T6LSE6"/>
<dbReference type="Gene3D" id="1.20.1260.10">
    <property type="match status" value="1"/>
</dbReference>
<keyword evidence="2" id="KW-0732">Signal</keyword>
<dbReference type="InterPro" id="IPR012347">
    <property type="entry name" value="Ferritin-like"/>
</dbReference>
<dbReference type="Proteomes" id="UP000050867">
    <property type="component" value="Unassembled WGS sequence"/>
</dbReference>
<feature type="domain" description="DUF305" evidence="3">
    <location>
        <begin position="58"/>
        <end position="213"/>
    </location>
</feature>
<evidence type="ECO:0000313" key="4">
    <source>
        <dbReference type="EMBL" id="KRV49043.1"/>
    </source>
</evidence>
<dbReference type="eggNOG" id="COG3544">
    <property type="taxonomic scope" value="Bacteria"/>
</dbReference>
<name>A0A0T6LSE6_WENVI</name>
<reference evidence="4 5" key="1">
    <citation type="submission" date="2015-10" db="EMBL/GenBank/DDBJ databases">
        <title>Draft genome sequence of pyrrolomycin-producing Streptomyces vitaminophilus.</title>
        <authorList>
            <person name="Graham D.E."/>
            <person name="Mahan K.M."/>
            <person name="Klingeman D.M."/>
            <person name="Hettich R.L."/>
            <person name="Parry R.J."/>
        </authorList>
    </citation>
    <scope>NUCLEOTIDE SEQUENCE [LARGE SCALE GENOMIC DNA]</scope>
    <source>
        <strain evidence="4 5">ATCC 31673</strain>
    </source>
</reference>
<dbReference type="InterPro" id="IPR005183">
    <property type="entry name" value="DUF305_CopM-like"/>
</dbReference>
<feature type="compositionally biased region" description="Polar residues" evidence="1">
    <location>
        <begin position="36"/>
        <end position="48"/>
    </location>
</feature>
<dbReference type="PROSITE" id="PS51257">
    <property type="entry name" value="PROKAR_LIPOPROTEIN"/>
    <property type="match status" value="1"/>
</dbReference>
<comment type="caution">
    <text evidence="4">The sequence shown here is derived from an EMBL/GenBank/DDBJ whole genome shotgun (WGS) entry which is preliminary data.</text>
</comment>
<feature type="region of interest" description="Disordered" evidence="1">
    <location>
        <begin position="118"/>
        <end position="140"/>
    </location>
</feature>